<dbReference type="Proteomes" id="UP000018467">
    <property type="component" value="Unassembled WGS sequence"/>
</dbReference>
<reference evidence="2" key="2">
    <citation type="journal article" date="2014" name="Nat. Commun.">
        <title>The cavefish genome reveals candidate genes for eye loss.</title>
        <authorList>
            <person name="McGaugh S.E."/>
            <person name="Gross J.B."/>
            <person name="Aken B."/>
            <person name="Blin M."/>
            <person name="Borowsky R."/>
            <person name="Chalopin D."/>
            <person name="Hinaux H."/>
            <person name="Jeffery W.R."/>
            <person name="Keene A."/>
            <person name="Ma L."/>
            <person name="Minx P."/>
            <person name="Murphy D."/>
            <person name="O'Quin K.E."/>
            <person name="Retaux S."/>
            <person name="Rohner N."/>
            <person name="Searle S.M."/>
            <person name="Stahl B.A."/>
            <person name="Tabin C."/>
            <person name="Volff J.N."/>
            <person name="Yoshizawa M."/>
            <person name="Warren W.C."/>
        </authorList>
    </citation>
    <scope>NUCLEOTIDE SEQUENCE [LARGE SCALE GENOMIC DNA]</scope>
    <source>
        <strain evidence="2">female</strain>
    </source>
</reference>
<dbReference type="InParanoid" id="A0A3B1IQQ9"/>
<sequence length="103" mass="11673">MITSHQTKLNCLNFCTRSGIKVSKSSTKEERGHPYYYQQQIQTSGPAIVWSCYILILEQHMFAKSNAAYITKCWMLFVLLLSDPDVLTLSPLVPPSCNIDVCL</sequence>
<organism evidence="1 2">
    <name type="scientific">Astyanax mexicanus</name>
    <name type="common">Blind cave fish</name>
    <name type="synonym">Astyanax fasciatus mexicanus</name>
    <dbReference type="NCBI Taxonomy" id="7994"/>
    <lineage>
        <taxon>Eukaryota</taxon>
        <taxon>Metazoa</taxon>
        <taxon>Chordata</taxon>
        <taxon>Craniata</taxon>
        <taxon>Vertebrata</taxon>
        <taxon>Euteleostomi</taxon>
        <taxon>Actinopterygii</taxon>
        <taxon>Neopterygii</taxon>
        <taxon>Teleostei</taxon>
        <taxon>Ostariophysi</taxon>
        <taxon>Characiformes</taxon>
        <taxon>Characoidei</taxon>
        <taxon>Acestrorhamphidae</taxon>
        <taxon>Acestrorhamphinae</taxon>
        <taxon>Astyanax</taxon>
    </lineage>
</organism>
<proteinExistence type="predicted"/>
<reference evidence="1" key="3">
    <citation type="submission" date="2025-08" db="UniProtKB">
        <authorList>
            <consortium name="Ensembl"/>
        </authorList>
    </citation>
    <scope>IDENTIFICATION</scope>
</reference>
<dbReference type="Ensembl" id="ENSAMXT00000045583.1">
    <property type="protein sequence ID" value="ENSAMXP00000032308.1"/>
    <property type="gene ID" value="ENSAMXG00000038393.1"/>
</dbReference>
<protein>
    <submittedName>
        <fullName evidence="1">Uncharacterized protein</fullName>
    </submittedName>
</protein>
<name>A0A3B1IQQ9_ASTMX</name>
<evidence type="ECO:0000313" key="1">
    <source>
        <dbReference type="Ensembl" id="ENSAMXP00000032308.1"/>
    </source>
</evidence>
<keyword evidence="2" id="KW-1185">Reference proteome</keyword>
<reference evidence="2" key="1">
    <citation type="submission" date="2013-03" db="EMBL/GenBank/DDBJ databases">
        <authorList>
            <person name="Jeffery W."/>
            <person name="Warren W."/>
            <person name="Wilson R.K."/>
        </authorList>
    </citation>
    <scope>NUCLEOTIDE SEQUENCE</scope>
    <source>
        <strain evidence="2">female</strain>
    </source>
</reference>
<accession>A0A3B1IQQ9</accession>
<dbReference type="AlphaFoldDB" id="A0A3B1IQQ9"/>
<evidence type="ECO:0000313" key="2">
    <source>
        <dbReference type="Proteomes" id="UP000018467"/>
    </source>
</evidence>
<reference evidence="1" key="4">
    <citation type="submission" date="2025-09" db="UniProtKB">
        <authorList>
            <consortium name="Ensembl"/>
        </authorList>
    </citation>
    <scope>IDENTIFICATION</scope>
</reference>